<gene>
    <name evidence="1" type="ORF">ACFQJ9_20755</name>
</gene>
<dbReference type="EMBL" id="JBHTAR010000011">
    <property type="protein sequence ID" value="MFC7201801.1"/>
    <property type="molecule type" value="Genomic_DNA"/>
</dbReference>
<evidence type="ECO:0000313" key="2">
    <source>
        <dbReference type="Proteomes" id="UP001596447"/>
    </source>
</evidence>
<protein>
    <submittedName>
        <fullName evidence="1">Uncharacterized protein</fullName>
    </submittedName>
</protein>
<dbReference type="Proteomes" id="UP001596447">
    <property type="component" value="Unassembled WGS sequence"/>
</dbReference>
<organism evidence="1 2">
    <name type="scientific">Halospeciosus flavus</name>
    <dbReference type="NCBI Taxonomy" id="3032283"/>
    <lineage>
        <taxon>Archaea</taxon>
        <taxon>Methanobacteriati</taxon>
        <taxon>Methanobacteriota</taxon>
        <taxon>Stenosarchaea group</taxon>
        <taxon>Halobacteria</taxon>
        <taxon>Halobacteriales</taxon>
        <taxon>Halobacteriaceae</taxon>
        <taxon>Halospeciosus</taxon>
    </lineage>
</organism>
<reference evidence="1 2" key="1">
    <citation type="journal article" date="2019" name="Int. J. Syst. Evol. Microbiol.">
        <title>The Global Catalogue of Microorganisms (GCM) 10K type strain sequencing project: providing services to taxonomists for standard genome sequencing and annotation.</title>
        <authorList>
            <consortium name="The Broad Institute Genomics Platform"/>
            <consortium name="The Broad Institute Genome Sequencing Center for Infectious Disease"/>
            <person name="Wu L."/>
            <person name="Ma J."/>
        </authorList>
    </citation>
    <scope>NUCLEOTIDE SEQUENCE [LARGE SCALE GENOMIC DNA]</scope>
    <source>
        <strain evidence="1 2">XZGYJ-43</strain>
    </source>
</reference>
<accession>A0ABD5Z9E2</accession>
<dbReference type="RefSeq" id="WP_382268785.1">
    <property type="nucleotide sequence ID" value="NZ_JBHTAR010000011.1"/>
</dbReference>
<sequence length="125" mass="13775">MDDALPNIRITITEVDTTPQMWVSAGDLEIPKSGHIEFEPTYFAFVGNNVMPAGVPQPLTDFITEYDLATTVEVMKALDTEQAQLKNSEKVQQVCLGVLGSNIVPTWNQSTCLPRGLNNRHSLLS</sequence>
<evidence type="ECO:0000313" key="1">
    <source>
        <dbReference type="EMBL" id="MFC7201801.1"/>
    </source>
</evidence>
<proteinExistence type="predicted"/>
<comment type="caution">
    <text evidence="1">The sequence shown here is derived from an EMBL/GenBank/DDBJ whole genome shotgun (WGS) entry which is preliminary data.</text>
</comment>
<keyword evidence="2" id="KW-1185">Reference proteome</keyword>
<dbReference type="AlphaFoldDB" id="A0ABD5Z9E2"/>
<name>A0ABD5Z9E2_9EURY</name>